<dbReference type="GO" id="GO:0006270">
    <property type="term" value="P:DNA replication initiation"/>
    <property type="evidence" value="ECO:0007669"/>
    <property type="project" value="UniProtKB-ARBA"/>
</dbReference>
<comment type="similarity">
    <text evidence="2 5">Belongs to the bacterial histone-like protein family.</text>
</comment>
<dbReference type="AlphaFoldDB" id="A0A096D1U3"/>
<dbReference type="InterPro" id="IPR020816">
    <property type="entry name" value="Histone-like_DNA-bd_CS"/>
</dbReference>
<dbReference type="GO" id="GO:0042802">
    <property type="term" value="F:identical protein binding"/>
    <property type="evidence" value="ECO:0007669"/>
    <property type="project" value="UniProtKB-ARBA"/>
</dbReference>
<dbReference type="GO" id="GO:0006351">
    <property type="term" value="P:DNA-templated transcription"/>
    <property type="evidence" value="ECO:0007669"/>
    <property type="project" value="UniProtKB-ARBA"/>
</dbReference>
<dbReference type="GO" id="GO:0003677">
    <property type="term" value="F:DNA binding"/>
    <property type="evidence" value="ECO:0007669"/>
    <property type="project" value="UniProtKB-KW"/>
</dbReference>
<evidence type="ECO:0000256" key="5">
    <source>
        <dbReference type="RuleBase" id="RU003939"/>
    </source>
</evidence>
<evidence type="ECO:0000256" key="3">
    <source>
        <dbReference type="ARBA" id="ARBA00023067"/>
    </source>
</evidence>
<organism evidence="6 7">
    <name type="scientific">Prevotella amnii DNF00058</name>
    <dbReference type="NCBI Taxonomy" id="1401066"/>
    <lineage>
        <taxon>Bacteria</taxon>
        <taxon>Pseudomonadati</taxon>
        <taxon>Bacteroidota</taxon>
        <taxon>Bacteroidia</taxon>
        <taxon>Bacteroidales</taxon>
        <taxon>Prevotellaceae</taxon>
        <taxon>Prevotella</taxon>
    </lineage>
</organism>
<comment type="caution">
    <text evidence="6">The sequence shown here is derived from an EMBL/GenBank/DDBJ whole genome shotgun (WGS) entry which is preliminary data.</text>
</comment>
<dbReference type="RefSeq" id="WP_008450638.1">
    <property type="nucleotide sequence ID" value="NZ_JRNU01000036.1"/>
</dbReference>
<dbReference type="SUPFAM" id="SSF47729">
    <property type="entry name" value="IHF-like DNA-binding proteins"/>
    <property type="match status" value="1"/>
</dbReference>
<dbReference type="Gene3D" id="4.10.520.10">
    <property type="entry name" value="IHF-like DNA-binding proteins"/>
    <property type="match status" value="1"/>
</dbReference>
<dbReference type="GO" id="GO:0030261">
    <property type="term" value="P:chromosome condensation"/>
    <property type="evidence" value="ECO:0007669"/>
    <property type="project" value="UniProtKB-KW"/>
</dbReference>
<name>A0A096D1U3_9BACT</name>
<evidence type="ECO:0000256" key="1">
    <source>
        <dbReference type="ARBA" id="ARBA00003819"/>
    </source>
</evidence>
<keyword evidence="4 6" id="KW-0238">DNA-binding</keyword>
<dbReference type="InterPro" id="IPR000119">
    <property type="entry name" value="Hist_DNA-bd"/>
</dbReference>
<dbReference type="SMART" id="SM00411">
    <property type="entry name" value="BHL"/>
    <property type="match status" value="1"/>
</dbReference>
<keyword evidence="7" id="KW-1185">Reference proteome</keyword>
<evidence type="ECO:0000313" key="7">
    <source>
        <dbReference type="Proteomes" id="UP000029614"/>
    </source>
</evidence>
<reference evidence="6 7" key="1">
    <citation type="submission" date="2014-07" db="EMBL/GenBank/DDBJ databases">
        <authorList>
            <person name="McCorrison J."/>
            <person name="Sanka R."/>
            <person name="Torralba M."/>
            <person name="Gillis M."/>
            <person name="Haft D.H."/>
            <person name="Methe B."/>
            <person name="Sutton G."/>
            <person name="Nelson K.E."/>
        </authorList>
    </citation>
    <scope>NUCLEOTIDE SEQUENCE [LARGE SCALE GENOMIC DNA]</scope>
    <source>
        <strain evidence="6 7">DNF00058</strain>
    </source>
</reference>
<dbReference type="PANTHER" id="PTHR33175">
    <property type="entry name" value="DNA-BINDING PROTEIN HU"/>
    <property type="match status" value="1"/>
</dbReference>
<dbReference type="PANTHER" id="PTHR33175:SF3">
    <property type="entry name" value="DNA-BINDING PROTEIN HU-BETA"/>
    <property type="match status" value="1"/>
</dbReference>
<dbReference type="GO" id="GO:0030527">
    <property type="term" value="F:structural constituent of chromatin"/>
    <property type="evidence" value="ECO:0007669"/>
    <property type="project" value="InterPro"/>
</dbReference>
<accession>A0A096D1U3</accession>
<keyword evidence="3" id="KW-0226">DNA condensation</keyword>
<evidence type="ECO:0000256" key="4">
    <source>
        <dbReference type="ARBA" id="ARBA00023125"/>
    </source>
</evidence>
<evidence type="ECO:0000256" key="2">
    <source>
        <dbReference type="ARBA" id="ARBA00010529"/>
    </source>
</evidence>
<dbReference type="Pfam" id="PF00216">
    <property type="entry name" value="Bac_DNA_binding"/>
    <property type="match status" value="1"/>
</dbReference>
<evidence type="ECO:0000313" key="6">
    <source>
        <dbReference type="EMBL" id="KGF51479.1"/>
    </source>
</evidence>
<dbReference type="FunFam" id="4.10.520.10:FF:000001">
    <property type="entry name" value="DNA-binding protein HU"/>
    <property type="match status" value="1"/>
</dbReference>
<dbReference type="EMBL" id="JRNU01000036">
    <property type="protein sequence ID" value="KGF51479.1"/>
    <property type="molecule type" value="Genomic_DNA"/>
</dbReference>
<dbReference type="Proteomes" id="UP000029614">
    <property type="component" value="Unassembled WGS sequence"/>
</dbReference>
<dbReference type="GO" id="GO:0005829">
    <property type="term" value="C:cytosol"/>
    <property type="evidence" value="ECO:0007669"/>
    <property type="project" value="TreeGrafter"/>
</dbReference>
<dbReference type="InterPro" id="IPR010992">
    <property type="entry name" value="IHF-like_DNA-bd_dom_sf"/>
</dbReference>
<proteinExistence type="inferred from homology"/>
<dbReference type="CDD" id="cd13831">
    <property type="entry name" value="HU"/>
    <property type="match status" value="1"/>
</dbReference>
<gene>
    <name evidence="6" type="ORF">HMPREF9302_07210</name>
</gene>
<dbReference type="OrthoDB" id="9799835at2"/>
<dbReference type="PRINTS" id="PR01727">
    <property type="entry name" value="DNABINDINGHU"/>
</dbReference>
<dbReference type="PROSITE" id="PS00045">
    <property type="entry name" value="HISTONE_LIKE"/>
    <property type="match status" value="1"/>
</dbReference>
<protein>
    <submittedName>
        <fullName evidence="6">DNA-binding protein</fullName>
    </submittedName>
</protein>
<dbReference type="GO" id="GO:1990178">
    <property type="term" value="C:HU-DNA complex"/>
    <property type="evidence" value="ECO:0007669"/>
    <property type="project" value="UniProtKB-ARBA"/>
</dbReference>
<sequence>MNKSELIDQIAANSGLSKADAKKALNATTEVIKNALVEGEKIQLVGFGTFSVNERPEREGINPSTKEKIKIAAKKVAKFKAGAELTDALNK</sequence>
<dbReference type="GO" id="GO:1990103">
    <property type="term" value="C:DnaA-HU complex"/>
    <property type="evidence" value="ECO:0007669"/>
    <property type="project" value="UniProtKB-ARBA"/>
</dbReference>
<comment type="function">
    <text evidence="1">Histone-like DNA-binding protein which is capable of wrapping DNA to stabilize it, and thus to prevent its denaturation under extreme environmental conditions.</text>
</comment>